<evidence type="ECO:0000313" key="1">
    <source>
        <dbReference type="EMBL" id="UYZ11369.1"/>
    </source>
</evidence>
<organism evidence="1 2">
    <name type="scientific">Agrobacterium salinitolerans</name>
    <dbReference type="NCBI Taxonomy" id="1183413"/>
    <lineage>
        <taxon>Bacteria</taxon>
        <taxon>Pseudomonadati</taxon>
        <taxon>Pseudomonadota</taxon>
        <taxon>Alphaproteobacteria</taxon>
        <taxon>Hyphomicrobiales</taxon>
        <taxon>Rhizobiaceae</taxon>
        <taxon>Rhizobium/Agrobacterium group</taxon>
        <taxon>Agrobacterium</taxon>
    </lineage>
</organism>
<dbReference type="PROSITE" id="PS50995">
    <property type="entry name" value="HTH_MARR_2"/>
    <property type="match status" value="1"/>
</dbReference>
<proteinExistence type="predicted"/>
<dbReference type="KEGG" id="asal:CFBP5507_26745"/>
<dbReference type="GO" id="GO:0006950">
    <property type="term" value="P:response to stress"/>
    <property type="evidence" value="ECO:0007669"/>
    <property type="project" value="TreeGrafter"/>
</dbReference>
<dbReference type="InterPro" id="IPR000835">
    <property type="entry name" value="HTH_MarR-typ"/>
</dbReference>
<dbReference type="InterPro" id="IPR036390">
    <property type="entry name" value="WH_DNA-bd_sf"/>
</dbReference>
<dbReference type="Gene3D" id="1.10.10.10">
    <property type="entry name" value="Winged helix-like DNA-binding domain superfamily/Winged helix DNA-binding domain"/>
    <property type="match status" value="1"/>
</dbReference>
<accession>A0A4Z1QQM5</accession>
<dbReference type="InterPro" id="IPR039422">
    <property type="entry name" value="MarR/SlyA-like"/>
</dbReference>
<dbReference type="PANTHER" id="PTHR33164:SF104">
    <property type="entry name" value="TRANSCRIPTIONAL REGULATORY PROTEIN"/>
    <property type="match status" value="1"/>
</dbReference>
<dbReference type="EMBL" id="CP109972">
    <property type="protein sequence ID" value="UYZ11369.1"/>
    <property type="molecule type" value="Genomic_DNA"/>
</dbReference>
<dbReference type="RefSeq" id="WP_041723902.1">
    <property type="nucleotide sequence ID" value="NZ_CP109972.1"/>
</dbReference>
<dbReference type="SMART" id="SM00347">
    <property type="entry name" value="HTH_MARR"/>
    <property type="match status" value="1"/>
</dbReference>
<dbReference type="OrthoDB" id="9806864at2"/>
<geneLocation type="plasmid" evidence="1 2">
    <name>pTiCFBP5507</name>
</geneLocation>
<dbReference type="InterPro" id="IPR036388">
    <property type="entry name" value="WH-like_DNA-bd_sf"/>
</dbReference>
<dbReference type="SUPFAM" id="SSF46785">
    <property type="entry name" value="Winged helix' DNA-binding domain"/>
    <property type="match status" value="1"/>
</dbReference>
<reference evidence="1" key="1">
    <citation type="submission" date="2022-10" db="EMBL/GenBank/DDBJ databases">
        <title>Complete genome sequence of Agrobacterium salinitolerans CFBP5507.</title>
        <authorList>
            <person name="Tchabashvili S."/>
            <person name="Yen H.-C."/>
            <person name="Haryono M."/>
            <person name="Lin Y.-C."/>
            <person name="Lai E.-M."/>
            <person name="Kuo C.-H."/>
        </authorList>
    </citation>
    <scope>NUCLEOTIDE SEQUENCE</scope>
    <source>
        <strain evidence="1">CFBP5507</strain>
        <plasmid evidence="1">pTiCFBP5507</plasmid>
    </source>
</reference>
<keyword evidence="1" id="KW-0614">Plasmid</keyword>
<dbReference type="Pfam" id="PF12802">
    <property type="entry name" value="MarR_2"/>
    <property type="match status" value="1"/>
</dbReference>
<evidence type="ECO:0000313" key="2">
    <source>
        <dbReference type="Proteomes" id="UP000298735"/>
    </source>
</evidence>
<sequence length="201" mass="22490">MSNDEHNSKGRGGRANAPDETDIIQQEWALARPDLPVRSIGVITRIWRIAKLLSDDRRHTMNQLGMEPAIRDLLANLRRSDPPYRLRVGELAARCHVSKSAITQRVERAVSAGLVRTTSARVHLRESPASNDKRAVWIELTPHGKELVETTVEALLTHEDALVAELGHAEIANLSDSLRQLLGHLEQRVHIDGIRFEGSDF</sequence>
<dbReference type="PANTHER" id="PTHR33164">
    <property type="entry name" value="TRANSCRIPTIONAL REGULATOR, MARR FAMILY"/>
    <property type="match status" value="1"/>
</dbReference>
<dbReference type="Proteomes" id="UP000298735">
    <property type="component" value="Plasmid pTiCFBP5507"/>
</dbReference>
<dbReference type="AlphaFoldDB" id="A0A4Z1QQM5"/>
<protein>
    <submittedName>
        <fullName evidence="1">MarR family winged helix-turn-helix transcriptional regulator</fullName>
    </submittedName>
</protein>
<gene>
    <name evidence="1" type="ORF">CFBP5507_26745</name>
</gene>
<dbReference type="GO" id="GO:0003700">
    <property type="term" value="F:DNA-binding transcription factor activity"/>
    <property type="evidence" value="ECO:0007669"/>
    <property type="project" value="InterPro"/>
</dbReference>
<name>A0A4Z1QQM5_9HYPH</name>